<proteinExistence type="inferred from homology"/>
<organism evidence="5 6">
    <name type="scientific">Olivibacter ginsenosidimutans</name>
    <dbReference type="NCBI Taxonomy" id="1176537"/>
    <lineage>
        <taxon>Bacteria</taxon>
        <taxon>Pseudomonadati</taxon>
        <taxon>Bacteroidota</taxon>
        <taxon>Sphingobacteriia</taxon>
        <taxon>Sphingobacteriales</taxon>
        <taxon>Sphingobacteriaceae</taxon>
        <taxon>Olivibacter</taxon>
    </lineage>
</organism>
<evidence type="ECO:0000256" key="2">
    <source>
        <dbReference type="ARBA" id="ARBA00022845"/>
    </source>
</evidence>
<keyword evidence="6" id="KW-1185">Reference proteome</keyword>
<dbReference type="InterPro" id="IPR001950">
    <property type="entry name" value="SUI1"/>
</dbReference>
<dbReference type="PROSITE" id="PS50296">
    <property type="entry name" value="SUI1"/>
    <property type="match status" value="1"/>
</dbReference>
<evidence type="ECO:0000313" key="6">
    <source>
        <dbReference type="Proteomes" id="UP001501411"/>
    </source>
</evidence>
<evidence type="ECO:0000259" key="4">
    <source>
        <dbReference type="PROSITE" id="PS50296"/>
    </source>
</evidence>
<accession>A0ABP9AQV0</accession>
<evidence type="ECO:0000256" key="1">
    <source>
        <dbReference type="ARBA" id="ARBA00005422"/>
    </source>
</evidence>
<dbReference type="Gene3D" id="3.30.780.10">
    <property type="entry name" value="SUI1-like domain"/>
    <property type="match status" value="1"/>
</dbReference>
<comment type="caution">
    <text evidence="5">The sequence shown here is derived from an EMBL/GenBank/DDBJ whole genome shotgun (WGS) entry which is preliminary data.</text>
</comment>
<name>A0ABP9AQV0_9SPHI</name>
<dbReference type="InterPro" id="IPR005872">
    <property type="entry name" value="SUI1_arc_bac"/>
</dbReference>
<dbReference type="InterPro" id="IPR036877">
    <property type="entry name" value="SUI1_dom_sf"/>
</dbReference>
<dbReference type="SUPFAM" id="SSF55159">
    <property type="entry name" value="eIF1-like"/>
    <property type="match status" value="1"/>
</dbReference>
<dbReference type="InterPro" id="IPR050318">
    <property type="entry name" value="DENR/SUI1_TIF"/>
</dbReference>
<gene>
    <name evidence="5" type="ORF">GCM10023231_09360</name>
</gene>
<keyword evidence="2" id="KW-0810">Translation regulation</keyword>
<dbReference type="Pfam" id="PF01253">
    <property type="entry name" value="SUI1"/>
    <property type="match status" value="1"/>
</dbReference>
<keyword evidence="5" id="KW-0396">Initiation factor</keyword>
<dbReference type="PANTHER" id="PTHR12789:SF0">
    <property type="entry name" value="DENSITY-REGULATED PROTEIN"/>
    <property type="match status" value="1"/>
</dbReference>
<dbReference type="RefSeq" id="WP_345230561.1">
    <property type="nucleotide sequence ID" value="NZ_BAABIQ010000005.1"/>
</dbReference>
<dbReference type="Proteomes" id="UP001501411">
    <property type="component" value="Unassembled WGS sequence"/>
</dbReference>
<dbReference type="PIRSF" id="PIRSF037511">
    <property type="entry name" value="Transl_init_SUI1_pro"/>
    <property type="match status" value="1"/>
</dbReference>
<dbReference type="CDD" id="cd11567">
    <property type="entry name" value="YciH_like"/>
    <property type="match status" value="1"/>
</dbReference>
<comment type="similarity">
    <text evidence="1">Belongs to the SUI1 family.</text>
</comment>
<sequence>MAKTKKKQYDGVVYSTDEHFQYTETSEEKLDTLMPSQQQLRVLLDKKQRAGKAVTKVTGFIGRTDDLAALGKLLKQRCGVGGAVKDREVLIQGDFRQKVLEILQQRGYSVKLSGG</sequence>
<dbReference type="PANTHER" id="PTHR12789">
    <property type="entry name" value="DENSITY-REGULATED PROTEIN HOMOLOG"/>
    <property type="match status" value="1"/>
</dbReference>
<feature type="domain" description="SUI1" evidence="4">
    <location>
        <begin position="41"/>
        <end position="107"/>
    </location>
</feature>
<dbReference type="GO" id="GO:0003743">
    <property type="term" value="F:translation initiation factor activity"/>
    <property type="evidence" value="ECO:0007669"/>
    <property type="project" value="UniProtKB-KW"/>
</dbReference>
<evidence type="ECO:0000256" key="3">
    <source>
        <dbReference type="ARBA" id="ARBA00022917"/>
    </source>
</evidence>
<evidence type="ECO:0000313" key="5">
    <source>
        <dbReference type="EMBL" id="GAA4783824.1"/>
    </source>
</evidence>
<reference evidence="6" key="1">
    <citation type="journal article" date="2019" name="Int. J. Syst. Evol. Microbiol.">
        <title>The Global Catalogue of Microorganisms (GCM) 10K type strain sequencing project: providing services to taxonomists for standard genome sequencing and annotation.</title>
        <authorList>
            <consortium name="The Broad Institute Genomics Platform"/>
            <consortium name="The Broad Institute Genome Sequencing Center for Infectious Disease"/>
            <person name="Wu L."/>
            <person name="Ma J."/>
        </authorList>
    </citation>
    <scope>NUCLEOTIDE SEQUENCE [LARGE SCALE GENOMIC DNA]</scope>
    <source>
        <strain evidence="6">JCM 18200</strain>
    </source>
</reference>
<protein>
    <submittedName>
        <fullName evidence="5">Translation initiation factor</fullName>
    </submittedName>
</protein>
<keyword evidence="3" id="KW-0648">Protein biosynthesis</keyword>
<dbReference type="EMBL" id="BAABIQ010000005">
    <property type="protein sequence ID" value="GAA4783824.1"/>
    <property type="molecule type" value="Genomic_DNA"/>
</dbReference>